<feature type="transmembrane region" description="Helical" evidence="1">
    <location>
        <begin position="220"/>
        <end position="239"/>
    </location>
</feature>
<feature type="transmembrane region" description="Helical" evidence="1">
    <location>
        <begin position="648"/>
        <end position="671"/>
    </location>
</feature>
<feature type="transmembrane region" description="Helical" evidence="1">
    <location>
        <begin position="291"/>
        <end position="310"/>
    </location>
</feature>
<evidence type="ECO:0000259" key="2">
    <source>
        <dbReference type="Pfam" id="PF04547"/>
    </source>
</evidence>
<dbReference type="AlphaFoldDB" id="A0A813JJI3"/>
<name>A0A813JJI3_POLGL</name>
<dbReference type="EMBL" id="CAJNNW010026173">
    <property type="protein sequence ID" value="CAE8683213.1"/>
    <property type="molecule type" value="Genomic_DNA"/>
</dbReference>
<feature type="transmembrane region" description="Helical" evidence="1">
    <location>
        <begin position="259"/>
        <end position="279"/>
    </location>
</feature>
<keyword evidence="1" id="KW-0812">Transmembrane</keyword>
<comment type="caution">
    <text evidence="3">The sequence shown here is derived from an EMBL/GenBank/DDBJ whole genome shotgun (WGS) entry which is preliminary data.</text>
</comment>
<accession>A0A813JJI3</accession>
<evidence type="ECO:0000256" key="1">
    <source>
        <dbReference type="SAM" id="Phobius"/>
    </source>
</evidence>
<organism evidence="3 4">
    <name type="scientific">Polarella glacialis</name>
    <name type="common">Dinoflagellate</name>
    <dbReference type="NCBI Taxonomy" id="89957"/>
    <lineage>
        <taxon>Eukaryota</taxon>
        <taxon>Sar</taxon>
        <taxon>Alveolata</taxon>
        <taxon>Dinophyceae</taxon>
        <taxon>Suessiales</taxon>
        <taxon>Suessiaceae</taxon>
        <taxon>Polarella</taxon>
    </lineage>
</organism>
<evidence type="ECO:0000313" key="3">
    <source>
        <dbReference type="EMBL" id="CAE8683213.1"/>
    </source>
</evidence>
<reference evidence="3" key="1">
    <citation type="submission" date="2021-02" db="EMBL/GenBank/DDBJ databases">
        <authorList>
            <person name="Dougan E. K."/>
            <person name="Rhodes N."/>
            <person name="Thang M."/>
            <person name="Chan C."/>
        </authorList>
    </citation>
    <scope>NUCLEOTIDE SEQUENCE</scope>
</reference>
<feature type="transmembrane region" description="Helical" evidence="1">
    <location>
        <begin position="390"/>
        <end position="413"/>
    </location>
</feature>
<feature type="transmembrane region" description="Helical" evidence="1">
    <location>
        <begin position="733"/>
        <end position="753"/>
    </location>
</feature>
<protein>
    <recommendedName>
        <fullName evidence="2">Anoctamin transmembrane domain-containing protein</fullName>
    </recommendedName>
</protein>
<feature type="transmembrane region" description="Helical" evidence="1">
    <location>
        <begin position="357"/>
        <end position="378"/>
    </location>
</feature>
<proteinExistence type="predicted"/>
<evidence type="ECO:0000313" key="4">
    <source>
        <dbReference type="Proteomes" id="UP000626109"/>
    </source>
</evidence>
<keyword evidence="1" id="KW-1133">Transmembrane helix</keyword>
<dbReference type="InterPro" id="IPR049452">
    <property type="entry name" value="Anoctamin_TM"/>
</dbReference>
<sequence>MAVISCEDNLSERIELPNGISSGFPKIDRDVVSAWDSKEVPDQLRETAFAGQESSDVRRTGRHAKELPISSCSRCCQLRPSKSLSRVLSEDVLRCSTPAIGVLAQTDVPYFLPSNVQLCAEAVVLIQGIPHTLLMVRLLCISEGFGSDIRGPAWAPLTPTPCVQLCILRTLVREAFESESSLRMWPLQDPRVAESVLATEALAAAGLLGCTRARRWWMRILYFLRICTHSVGGPLFLLLRDLYGPTTAFSFKWAHCYVQALWVLAPWASLFLCLGVRPFDTGPGRVQWEIFKAGVVVWCAGTGLSMWWHFRHQPPARLPMVSIDTLEHRPAFPSHERVWSSRIKRHAKLLFIGWPSVLLFIALINFTFTGFTQLILYFRYTWDPDKTQELWTQLILTACDFSFAILLELYLPLGSALATWMATLSDHRSALDFAFVIEISTLVVAAMEKVGFFAVLAFQFVPEWEESTGAEDLGRDCSHLLLGDYSIACLRLRLPFKRRQDIFESLMVGPFLISPFMKIFVRTGVPLLIRNWEFLSRQLFGKGLMRKVTNTLTRLLLAMFVSDWTKLGGIRFLWRGWPFEVIAFKDNEAAGKWQEESMPMQHCFSCFTCCKKPSAVQKPEMMVESTLRHYVRKVFDPKDELLELAESFMQMAFFGQVLPMGVLCVLLAQFLETKADLAKMLLVRRRSFPEPDGVPRATQSAFACAVLLAAVAWSVGLSLLTYNRDLWRWSLELQWLVLLSVLLGFFLSGLLAWKWLVISRLRR</sequence>
<dbReference type="Pfam" id="PF04547">
    <property type="entry name" value="Anoctamin"/>
    <property type="match status" value="1"/>
</dbReference>
<feature type="transmembrane region" description="Helical" evidence="1">
    <location>
        <begin position="701"/>
        <end position="721"/>
    </location>
</feature>
<dbReference type="Proteomes" id="UP000626109">
    <property type="component" value="Unassembled WGS sequence"/>
</dbReference>
<gene>
    <name evidence="3" type="ORF">PGLA2088_LOCUS23348</name>
</gene>
<keyword evidence="1" id="KW-0472">Membrane</keyword>
<feature type="domain" description="Anoctamin transmembrane" evidence="2">
    <location>
        <begin position="240"/>
        <end position="753"/>
    </location>
</feature>